<sequence length="81" mass="8532">MDIGWKLVSTGATLGATVVTSKVVGLGWKAVTGHEAPVNTDDPDLELWEVVAFAAVSGALLGLTRHLALRQAAKWYGGDRD</sequence>
<keyword evidence="1" id="KW-1133">Transmembrane helix</keyword>
<dbReference type="AlphaFoldDB" id="A0A3N2BBP6"/>
<protein>
    <submittedName>
        <fullName evidence="2">Uncharacterized protein DUF4235</fullName>
    </submittedName>
</protein>
<dbReference type="InterPro" id="IPR025329">
    <property type="entry name" value="DUF4235"/>
</dbReference>
<keyword evidence="3" id="KW-1185">Reference proteome</keyword>
<organism evidence="2 3">
    <name type="scientific">Bogoriella caseilytica</name>
    <dbReference type="NCBI Taxonomy" id="56055"/>
    <lineage>
        <taxon>Bacteria</taxon>
        <taxon>Bacillati</taxon>
        <taxon>Actinomycetota</taxon>
        <taxon>Actinomycetes</taxon>
        <taxon>Micrococcales</taxon>
        <taxon>Bogoriellaceae</taxon>
        <taxon>Bogoriella</taxon>
    </lineage>
</organism>
<evidence type="ECO:0000256" key="1">
    <source>
        <dbReference type="SAM" id="Phobius"/>
    </source>
</evidence>
<dbReference type="OrthoDB" id="3268522at2"/>
<reference evidence="2 3" key="1">
    <citation type="submission" date="2018-11" db="EMBL/GenBank/DDBJ databases">
        <title>Sequencing the genomes of 1000 actinobacteria strains.</title>
        <authorList>
            <person name="Klenk H.-P."/>
        </authorList>
    </citation>
    <scope>NUCLEOTIDE SEQUENCE [LARGE SCALE GENOMIC DNA]</scope>
    <source>
        <strain evidence="2 3">DSM 11294</strain>
    </source>
</reference>
<comment type="caution">
    <text evidence="2">The sequence shown here is derived from an EMBL/GenBank/DDBJ whole genome shotgun (WGS) entry which is preliminary data.</text>
</comment>
<proteinExistence type="predicted"/>
<dbReference type="Proteomes" id="UP000280668">
    <property type="component" value="Unassembled WGS sequence"/>
</dbReference>
<keyword evidence="1" id="KW-0472">Membrane</keyword>
<dbReference type="Pfam" id="PF14019">
    <property type="entry name" value="DUF4235"/>
    <property type="match status" value="1"/>
</dbReference>
<name>A0A3N2BBP6_9MICO</name>
<keyword evidence="1" id="KW-0812">Transmembrane</keyword>
<dbReference type="EMBL" id="RKHK01000001">
    <property type="protein sequence ID" value="ROR72677.1"/>
    <property type="molecule type" value="Genomic_DNA"/>
</dbReference>
<evidence type="ECO:0000313" key="2">
    <source>
        <dbReference type="EMBL" id="ROR72677.1"/>
    </source>
</evidence>
<accession>A0A3N2BBP6</accession>
<evidence type="ECO:0000313" key="3">
    <source>
        <dbReference type="Proteomes" id="UP000280668"/>
    </source>
</evidence>
<dbReference type="RefSeq" id="WP_123303210.1">
    <property type="nucleotide sequence ID" value="NZ_RKHK01000001.1"/>
</dbReference>
<feature type="transmembrane region" description="Helical" evidence="1">
    <location>
        <begin position="45"/>
        <end position="64"/>
    </location>
</feature>
<gene>
    <name evidence="2" type="ORF">EDD31_1035</name>
</gene>